<dbReference type="InterPro" id="IPR012677">
    <property type="entry name" value="Nucleotide-bd_a/b_plait_sf"/>
</dbReference>
<keyword evidence="1" id="KW-0694">RNA-binding</keyword>
<dbReference type="Pfam" id="PF00076">
    <property type="entry name" value="RRM_1"/>
    <property type="match status" value="1"/>
</dbReference>
<dbReference type="CDD" id="cd00590">
    <property type="entry name" value="RRM_SF"/>
    <property type="match status" value="1"/>
</dbReference>
<evidence type="ECO:0000256" key="1">
    <source>
        <dbReference type="PROSITE-ProRule" id="PRU00176"/>
    </source>
</evidence>
<name>A0A1R2C1N8_9CILI</name>
<keyword evidence="4" id="KW-1185">Reference proteome</keyword>
<organism evidence="3 4">
    <name type="scientific">Stentor coeruleus</name>
    <dbReference type="NCBI Taxonomy" id="5963"/>
    <lineage>
        <taxon>Eukaryota</taxon>
        <taxon>Sar</taxon>
        <taxon>Alveolata</taxon>
        <taxon>Ciliophora</taxon>
        <taxon>Postciliodesmatophora</taxon>
        <taxon>Heterotrichea</taxon>
        <taxon>Heterotrichida</taxon>
        <taxon>Stentoridae</taxon>
        <taxon>Stentor</taxon>
    </lineage>
</organism>
<dbReference type="InterPro" id="IPR035979">
    <property type="entry name" value="RBD_domain_sf"/>
</dbReference>
<evidence type="ECO:0000313" key="4">
    <source>
        <dbReference type="Proteomes" id="UP000187209"/>
    </source>
</evidence>
<dbReference type="OrthoDB" id="439808at2759"/>
<dbReference type="GO" id="GO:0003723">
    <property type="term" value="F:RNA binding"/>
    <property type="evidence" value="ECO:0007669"/>
    <property type="project" value="UniProtKB-UniRule"/>
</dbReference>
<dbReference type="PROSITE" id="PS50102">
    <property type="entry name" value="RRM"/>
    <property type="match status" value="1"/>
</dbReference>
<dbReference type="SMART" id="SM00360">
    <property type="entry name" value="RRM"/>
    <property type="match status" value="1"/>
</dbReference>
<proteinExistence type="predicted"/>
<dbReference type="Gene3D" id="3.30.70.330">
    <property type="match status" value="1"/>
</dbReference>
<dbReference type="EMBL" id="MPUH01000323">
    <property type="protein sequence ID" value="OMJ82896.1"/>
    <property type="molecule type" value="Genomic_DNA"/>
</dbReference>
<accession>A0A1R2C1N8</accession>
<dbReference type="SUPFAM" id="SSF54928">
    <property type="entry name" value="RNA-binding domain, RBD"/>
    <property type="match status" value="1"/>
</dbReference>
<comment type="caution">
    <text evidence="3">The sequence shown here is derived from an EMBL/GenBank/DDBJ whole genome shotgun (WGS) entry which is preliminary data.</text>
</comment>
<dbReference type="Proteomes" id="UP000187209">
    <property type="component" value="Unassembled WGS sequence"/>
</dbReference>
<dbReference type="AlphaFoldDB" id="A0A1R2C1N8"/>
<reference evidence="3 4" key="1">
    <citation type="submission" date="2016-11" db="EMBL/GenBank/DDBJ databases">
        <title>The macronuclear genome of Stentor coeruleus: a giant cell with tiny introns.</title>
        <authorList>
            <person name="Slabodnick M."/>
            <person name="Ruby J.G."/>
            <person name="Reiff S.B."/>
            <person name="Swart E.C."/>
            <person name="Gosai S."/>
            <person name="Prabakaran S."/>
            <person name="Witkowska E."/>
            <person name="Larue G.E."/>
            <person name="Fisher S."/>
            <person name="Freeman R.M."/>
            <person name="Gunawardena J."/>
            <person name="Chu W."/>
            <person name="Stover N.A."/>
            <person name="Gregory B.D."/>
            <person name="Nowacki M."/>
            <person name="Derisi J."/>
            <person name="Roy S.W."/>
            <person name="Marshall W.F."/>
            <person name="Sood P."/>
        </authorList>
    </citation>
    <scope>NUCLEOTIDE SEQUENCE [LARGE SCALE GENOMIC DNA]</scope>
    <source>
        <strain evidence="3">WM001</strain>
    </source>
</reference>
<evidence type="ECO:0000259" key="2">
    <source>
        <dbReference type="PROSITE" id="PS50102"/>
    </source>
</evidence>
<sequence length="133" mass="15779">MFACLIRRCLKQLLVRNIDPNAKPHHITAVFGQIGTIKDFDMPYDSKNSCHQGYAYIEYSDTKYYNEAIRNFHNQKIFANYVKVLIVQDDKEGVDLKKYEFPTRTDYVNHSYQKEKILDLCADEEDREVEEEE</sequence>
<evidence type="ECO:0000313" key="3">
    <source>
        <dbReference type="EMBL" id="OMJ82896.1"/>
    </source>
</evidence>
<protein>
    <recommendedName>
        <fullName evidence="2">RRM domain-containing protein</fullName>
    </recommendedName>
</protein>
<gene>
    <name evidence="3" type="ORF">SteCoe_16293</name>
</gene>
<dbReference type="InterPro" id="IPR000504">
    <property type="entry name" value="RRM_dom"/>
</dbReference>
<feature type="domain" description="RRM" evidence="2">
    <location>
        <begin position="11"/>
        <end position="89"/>
    </location>
</feature>